<evidence type="ECO:0000256" key="6">
    <source>
        <dbReference type="ARBA" id="ARBA00023136"/>
    </source>
</evidence>
<dbReference type="PANTHER" id="PTHR33508">
    <property type="entry name" value="UPF0056 MEMBRANE PROTEIN YHCE"/>
    <property type="match status" value="1"/>
</dbReference>
<dbReference type="Pfam" id="PF01914">
    <property type="entry name" value="MarC"/>
    <property type="match status" value="1"/>
</dbReference>
<comment type="caution">
    <text evidence="7">Lacks conserved residue(s) required for the propagation of feature annotation.</text>
</comment>
<name>A0A1G6ZMF1_9FLAO</name>
<keyword evidence="4 7" id="KW-0812">Transmembrane</keyword>
<evidence type="ECO:0000256" key="1">
    <source>
        <dbReference type="ARBA" id="ARBA00004651"/>
    </source>
</evidence>
<feature type="transmembrane region" description="Helical" evidence="7">
    <location>
        <begin position="193"/>
        <end position="213"/>
    </location>
</feature>
<evidence type="ECO:0000313" key="9">
    <source>
        <dbReference type="Proteomes" id="UP000198517"/>
    </source>
</evidence>
<comment type="subcellular location">
    <subcellularLocation>
        <location evidence="1 7">Cell membrane</location>
        <topology evidence="1 7">Multi-pass membrane protein</topology>
    </subcellularLocation>
</comment>
<sequence>MLLLQEIFQHMDNQLFAFSLTVFTGLIAMLNPLTSIPAFTGVLSGYTAEQKRYIIKKACIVALVIIIAFVLLGKFIFSIFGITIPAFKITGGILIFKIGFDMLQSRTAGTKKMPADIELDDSIAISPLAIPLLSGPGTIVTTMDFISNTGYIHLFIVTVIVTFVLYINYLALKYGDFILSKLGRNVISVLDKLMGLILAIMGTGMVIAGIKLLF</sequence>
<dbReference type="InterPro" id="IPR002771">
    <property type="entry name" value="Multi_antbiot-R_MarC"/>
</dbReference>
<keyword evidence="9" id="KW-1185">Reference proteome</keyword>
<evidence type="ECO:0000256" key="3">
    <source>
        <dbReference type="ARBA" id="ARBA00022475"/>
    </source>
</evidence>
<keyword evidence="5 7" id="KW-1133">Transmembrane helix</keyword>
<dbReference type="AlphaFoldDB" id="A0A1G6ZMF1"/>
<reference evidence="8 9" key="1">
    <citation type="submission" date="2016-10" db="EMBL/GenBank/DDBJ databases">
        <authorList>
            <person name="de Groot N.N."/>
        </authorList>
    </citation>
    <scope>NUCLEOTIDE SEQUENCE [LARGE SCALE GENOMIC DNA]</scope>
    <source>
        <strain evidence="8 9">DSM 24015</strain>
    </source>
</reference>
<proteinExistence type="inferred from homology"/>
<dbReference type="STRING" id="1071918.SAMN05421544_102127"/>
<feature type="transmembrane region" description="Helical" evidence="7">
    <location>
        <begin position="20"/>
        <end position="46"/>
    </location>
</feature>
<dbReference type="EMBL" id="FNAS01000002">
    <property type="protein sequence ID" value="SDE03377.1"/>
    <property type="molecule type" value="Genomic_DNA"/>
</dbReference>
<keyword evidence="6 7" id="KW-0472">Membrane</keyword>
<keyword evidence="3" id="KW-1003">Cell membrane</keyword>
<evidence type="ECO:0000256" key="4">
    <source>
        <dbReference type="ARBA" id="ARBA00022692"/>
    </source>
</evidence>
<evidence type="ECO:0000256" key="5">
    <source>
        <dbReference type="ARBA" id="ARBA00022989"/>
    </source>
</evidence>
<dbReference type="GO" id="GO:0005886">
    <property type="term" value="C:plasma membrane"/>
    <property type="evidence" value="ECO:0007669"/>
    <property type="project" value="UniProtKB-SubCell"/>
</dbReference>
<evidence type="ECO:0000256" key="2">
    <source>
        <dbReference type="ARBA" id="ARBA00009784"/>
    </source>
</evidence>
<gene>
    <name evidence="8" type="ORF">SAMN05421544_102127</name>
</gene>
<evidence type="ECO:0000256" key="7">
    <source>
        <dbReference type="RuleBase" id="RU362048"/>
    </source>
</evidence>
<dbReference type="NCBIfam" id="TIGR00427">
    <property type="entry name" value="NAAT family transporter"/>
    <property type="match status" value="1"/>
</dbReference>
<dbReference type="PANTHER" id="PTHR33508:SF1">
    <property type="entry name" value="UPF0056 MEMBRANE PROTEIN YHCE"/>
    <property type="match status" value="1"/>
</dbReference>
<protein>
    <recommendedName>
        <fullName evidence="7">UPF0056 membrane protein</fullName>
    </recommendedName>
</protein>
<comment type="similarity">
    <text evidence="2 7">Belongs to the UPF0056 (MarC) family.</text>
</comment>
<accession>A0A1G6ZMF1</accession>
<organism evidence="8 9">
    <name type="scientific">Riemerella columbipharyngis</name>
    <dbReference type="NCBI Taxonomy" id="1071918"/>
    <lineage>
        <taxon>Bacteria</taxon>
        <taxon>Pseudomonadati</taxon>
        <taxon>Bacteroidota</taxon>
        <taxon>Flavobacteriia</taxon>
        <taxon>Flavobacteriales</taxon>
        <taxon>Weeksellaceae</taxon>
        <taxon>Riemerella</taxon>
    </lineage>
</organism>
<feature type="transmembrane region" description="Helical" evidence="7">
    <location>
        <begin position="58"/>
        <end position="80"/>
    </location>
</feature>
<dbReference type="Proteomes" id="UP000198517">
    <property type="component" value="Unassembled WGS sequence"/>
</dbReference>
<feature type="transmembrane region" description="Helical" evidence="7">
    <location>
        <begin position="152"/>
        <end position="172"/>
    </location>
</feature>
<evidence type="ECO:0000313" key="8">
    <source>
        <dbReference type="EMBL" id="SDE03377.1"/>
    </source>
</evidence>